<keyword evidence="1" id="KW-0378">Hydrolase</keyword>
<evidence type="ECO:0000259" key="3">
    <source>
        <dbReference type="Pfam" id="PF14338"/>
    </source>
</evidence>
<dbReference type="Proteomes" id="UP000051291">
    <property type="component" value="Unassembled WGS sequence"/>
</dbReference>
<feature type="domain" description="Restriction endonuclease type IV Mrr" evidence="2">
    <location>
        <begin position="159"/>
        <end position="279"/>
    </location>
</feature>
<name>A0A0R1ZLT3_9LACO</name>
<reference evidence="4 5" key="1">
    <citation type="journal article" date="2015" name="Genome Announc.">
        <title>Expanding the biotechnology potential of lactobacilli through comparative genomics of 213 strains and associated genera.</title>
        <authorList>
            <person name="Sun Z."/>
            <person name="Harris H.M."/>
            <person name="McCann A."/>
            <person name="Guo C."/>
            <person name="Argimon S."/>
            <person name="Zhang W."/>
            <person name="Yang X."/>
            <person name="Jeffery I.B."/>
            <person name="Cooney J.C."/>
            <person name="Kagawa T.F."/>
            <person name="Liu W."/>
            <person name="Song Y."/>
            <person name="Salvetti E."/>
            <person name="Wrobel A."/>
            <person name="Rasinkangas P."/>
            <person name="Parkhill J."/>
            <person name="Rea M.C."/>
            <person name="O'Sullivan O."/>
            <person name="Ritari J."/>
            <person name="Douillard F.P."/>
            <person name="Paul Ross R."/>
            <person name="Yang R."/>
            <person name="Briner A.E."/>
            <person name="Felis G.E."/>
            <person name="de Vos W.M."/>
            <person name="Barrangou R."/>
            <person name="Klaenhammer T.R."/>
            <person name="Caufield P.W."/>
            <person name="Cui Y."/>
            <person name="Zhang H."/>
            <person name="O'Toole P.W."/>
        </authorList>
    </citation>
    <scope>NUCLEOTIDE SEQUENCE [LARGE SCALE GENOMIC DNA]</scope>
    <source>
        <strain evidence="4 5">DSM 20653</strain>
    </source>
</reference>
<evidence type="ECO:0000256" key="1">
    <source>
        <dbReference type="ARBA" id="ARBA00022801"/>
    </source>
</evidence>
<dbReference type="SUPFAM" id="SSF52980">
    <property type="entry name" value="Restriction endonuclease-like"/>
    <property type="match status" value="1"/>
</dbReference>
<dbReference type="PATRIC" id="fig|1423820.4.peg.498"/>
<dbReference type="AlphaFoldDB" id="A0A0R1ZLT3"/>
<dbReference type="PANTHER" id="PTHR30015">
    <property type="entry name" value="MRR RESTRICTION SYSTEM PROTEIN"/>
    <property type="match status" value="1"/>
</dbReference>
<dbReference type="GO" id="GO:0009307">
    <property type="term" value="P:DNA restriction-modification system"/>
    <property type="evidence" value="ECO:0007669"/>
    <property type="project" value="InterPro"/>
</dbReference>
<keyword evidence="4" id="KW-0540">Nuclease</keyword>
<dbReference type="EMBL" id="AYYZ01000019">
    <property type="protein sequence ID" value="KRM52537.1"/>
    <property type="molecule type" value="Genomic_DNA"/>
</dbReference>
<comment type="caution">
    <text evidence="4">The sequence shown here is derived from an EMBL/GenBank/DDBJ whole genome shotgun (WGS) entry which is preliminary data.</text>
</comment>
<gene>
    <name evidence="4" type="ORF">FC64_GL000495</name>
</gene>
<dbReference type="InterPro" id="IPR007560">
    <property type="entry name" value="Restrct_endonuc_IV_Mrr"/>
</dbReference>
<keyword evidence="5" id="KW-1185">Reference proteome</keyword>
<dbReference type="STRING" id="1423820.FC64_GL000495"/>
<keyword evidence="4" id="KW-0255">Endonuclease</keyword>
<sequence length="302" mass="34813">MKKFIKMKRKEQEAFLMFPILKELKNVGGQITTKELRKLVVMNTEEIPENILSETKVSAKGRTYIPFNFPFNFALTNMEMAGFLKRPKRGVVELTEKGRICDLERQDLVDQVYKLSLPEWDKRTKNKEQREEIIEDSQENSNNDDFEETWRLELLTALNNLSPTKFELFCRALMKKMNIEVDEEKGVVPVGDGGIDGYGYLTTDDFRTTRVAIQAKKWNSNNLVSSPEIDKFRGAMDKFRADYGIFITTSSFTRGAKKASRTGTSVITLIDGDHLIDLIAKYELFVEPITIYKLGEFFEGDH</sequence>
<dbReference type="Pfam" id="PF14338">
    <property type="entry name" value="Mrr_N"/>
    <property type="match status" value="1"/>
</dbReference>
<proteinExistence type="predicted"/>
<dbReference type="GO" id="GO:0015666">
    <property type="term" value="F:restriction endodeoxyribonuclease activity"/>
    <property type="evidence" value="ECO:0007669"/>
    <property type="project" value="TreeGrafter"/>
</dbReference>
<dbReference type="InterPro" id="IPR011335">
    <property type="entry name" value="Restrct_endonuc-II-like"/>
</dbReference>
<protein>
    <submittedName>
        <fullName evidence="4">Restriction endonuclease</fullName>
    </submittedName>
</protein>
<organism evidence="4 5">
    <name type="scientific">Ligilactobacillus araffinosus DSM 20653</name>
    <dbReference type="NCBI Taxonomy" id="1423820"/>
    <lineage>
        <taxon>Bacteria</taxon>
        <taxon>Bacillati</taxon>
        <taxon>Bacillota</taxon>
        <taxon>Bacilli</taxon>
        <taxon>Lactobacillales</taxon>
        <taxon>Lactobacillaceae</taxon>
        <taxon>Ligilactobacillus</taxon>
    </lineage>
</organism>
<dbReference type="PANTHER" id="PTHR30015:SF7">
    <property type="entry name" value="TYPE IV METHYL-DIRECTED RESTRICTION ENZYME ECOKMRR"/>
    <property type="match status" value="1"/>
</dbReference>
<evidence type="ECO:0000259" key="2">
    <source>
        <dbReference type="Pfam" id="PF04471"/>
    </source>
</evidence>
<accession>A0A0R1ZLT3</accession>
<feature type="domain" description="Restriction system protein Mrr-like N-terminal" evidence="3">
    <location>
        <begin position="16"/>
        <end position="99"/>
    </location>
</feature>
<evidence type="ECO:0000313" key="5">
    <source>
        <dbReference type="Proteomes" id="UP000051291"/>
    </source>
</evidence>
<dbReference type="InterPro" id="IPR025745">
    <property type="entry name" value="Mrr-like_N_dom"/>
</dbReference>
<dbReference type="RefSeq" id="WP_057906535.1">
    <property type="nucleotide sequence ID" value="NZ_AYYZ01000019.1"/>
</dbReference>
<dbReference type="Pfam" id="PF04471">
    <property type="entry name" value="Mrr_cat"/>
    <property type="match status" value="1"/>
</dbReference>
<dbReference type="InterPro" id="IPR011856">
    <property type="entry name" value="tRNA_endonuc-like_dom_sf"/>
</dbReference>
<dbReference type="Gene3D" id="3.40.1350.10">
    <property type="match status" value="1"/>
</dbReference>
<dbReference type="GO" id="GO:0003677">
    <property type="term" value="F:DNA binding"/>
    <property type="evidence" value="ECO:0007669"/>
    <property type="project" value="InterPro"/>
</dbReference>
<dbReference type="InterPro" id="IPR052906">
    <property type="entry name" value="Type_IV_Methyl-Rstrct_Enzyme"/>
</dbReference>
<evidence type="ECO:0000313" key="4">
    <source>
        <dbReference type="EMBL" id="KRM52537.1"/>
    </source>
</evidence>